<name>A0A914ZTD9_PARUN</name>
<protein>
    <recommendedName>
        <fullName evidence="9">Nuclear pore complex protein Nup85</fullName>
    </recommendedName>
</protein>
<evidence type="ECO:0000256" key="5">
    <source>
        <dbReference type="ARBA" id="ARBA00022927"/>
    </source>
</evidence>
<evidence type="ECO:0000256" key="6">
    <source>
        <dbReference type="ARBA" id="ARBA00023010"/>
    </source>
</evidence>
<evidence type="ECO:0000256" key="7">
    <source>
        <dbReference type="ARBA" id="ARBA00023132"/>
    </source>
</evidence>
<organism evidence="10 11">
    <name type="scientific">Parascaris univalens</name>
    <name type="common">Nematode worm</name>
    <dbReference type="NCBI Taxonomy" id="6257"/>
    <lineage>
        <taxon>Eukaryota</taxon>
        <taxon>Metazoa</taxon>
        <taxon>Ecdysozoa</taxon>
        <taxon>Nematoda</taxon>
        <taxon>Chromadorea</taxon>
        <taxon>Rhabditida</taxon>
        <taxon>Spirurina</taxon>
        <taxon>Ascaridomorpha</taxon>
        <taxon>Ascaridoidea</taxon>
        <taxon>Ascarididae</taxon>
        <taxon>Parascaris</taxon>
    </lineage>
</organism>
<evidence type="ECO:0000313" key="10">
    <source>
        <dbReference type="Proteomes" id="UP000887569"/>
    </source>
</evidence>
<evidence type="ECO:0000256" key="2">
    <source>
        <dbReference type="ARBA" id="ARBA00005573"/>
    </source>
</evidence>
<dbReference type="GO" id="GO:0006406">
    <property type="term" value="P:mRNA export from nucleus"/>
    <property type="evidence" value="ECO:0007669"/>
    <property type="project" value="TreeGrafter"/>
</dbReference>
<dbReference type="PANTHER" id="PTHR13373:SF21">
    <property type="entry name" value="NUCLEAR PORE COMPLEX PROTEIN NUP85"/>
    <property type="match status" value="1"/>
</dbReference>
<dbReference type="InterPro" id="IPR011502">
    <property type="entry name" value="Nucleoporin_Nup85"/>
</dbReference>
<comment type="subunit">
    <text evidence="9">Component of the nuclear pore complex (NPC).</text>
</comment>
<sequence length="612" mass="68845">MDEKPEELYGAWDASANGIVIALSKIKEDGLVKGELLRVVSLKDAEKKSFTSPAIQTLINESHTIFSSSQKVAKRVTMRADDLRFLSLEYRSALRSALCSLGEEDSELRETIGLYELIWSLTEAIFINSHVSSIVIDVIMWARTCLARTKYADEVSECLRRNKMQQLSEEHFWTQVAYFVLGGLLSNATAFLESYASLTNDAAIGELAKLISNVDMTLLNDPNTQTEFVNRQKELCALCDSGRLWGKGEAEKIARVVSGDSTALKRISCLVDSWFELMPAYLLFLRPRAAPSDLHEIVQECMNMCGSECEGSVDKVICALFSLDSLYALQLICASSPDWWLGAHLADLLYKCDPRTTSAHGIDARQFILMEYAKSLFPEPGMWRVAVDYLMECGEEGRGNLMLLIGTVPVENERTAILLSEICVKTSLGVLAADIARTITYKLLREERWASALSWAMRSDDPSLYSMVANQVIKRCSPEAVLTLDVLSRLSTEMVVSPPLLFLHKYYLFRNSLMNGSKVDAAMLLVDLIISDLVPRNFRDVLYTDLISILNDENEVLIEKEATTNMLRYLNRDDIERRNQAESIDNSTDDWKKKIEMLRFALLKNLVNTISS</sequence>
<proteinExistence type="inferred from homology"/>
<comment type="subcellular location">
    <subcellularLocation>
        <location evidence="1 9">Nucleus</location>
        <location evidence="1 9">Nuclear pore complex</location>
    </subcellularLocation>
</comment>
<dbReference type="GO" id="GO:0017056">
    <property type="term" value="F:structural constituent of nuclear pore"/>
    <property type="evidence" value="ECO:0007669"/>
    <property type="project" value="TreeGrafter"/>
</dbReference>
<keyword evidence="8 9" id="KW-0539">Nucleus</keyword>
<comment type="function">
    <text evidence="9">Functions as a component of the nuclear pore complex (NPC).</text>
</comment>
<keyword evidence="3 9" id="KW-0813">Transport</keyword>
<accession>A0A914ZTD9</accession>
<comment type="similarity">
    <text evidence="2 9">Belongs to the nucleoporin Nup85 family.</text>
</comment>
<reference evidence="11" key="1">
    <citation type="submission" date="2022-11" db="UniProtKB">
        <authorList>
            <consortium name="WormBaseParasite"/>
        </authorList>
    </citation>
    <scope>IDENTIFICATION</scope>
</reference>
<keyword evidence="6 9" id="KW-0811">Translocation</keyword>
<dbReference type="GO" id="GO:0031965">
    <property type="term" value="C:nuclear membrane"/>
    <property type="evidence" value="ECO:0007669"/>
    <property type="project" value="UniProtKB-UniRule"/>
</dbReference>
<keyword evidence="10" id="KW-1185">Reference proteome</keyword>
<keyword evidence="5 9" id="KW-0653">Protein transport</keyword>
<evidence type="ECO:0000256" key="1">
    <source>
        <dbReference type="ARBA" id="ARBA00004567"/>
    </source>
</evidence>
<evidence type="ECO:0000256" key="4">
    <source>
        <dbReference type="ARBA" id="ARBA00022816"/>
    </source>
</evidence>
<dbReference type="GO" id="GO:0045893">
    <property type="term" value="P:positive regulation of DNA-templated transcription"/>
    <property type="evidence" value="ECO:0007669"/>
    <property type="project" value="TreeGrafter"/>
</dbReference>
<dbReference type="GO" id="GO:0031080">
    <property type="term" value="C:nuclear pore outer ring"/>
    <property type="evidence" value="ECO:0007669"/>
    <property type="project" value="TreeGrafter"/>
</dbReference>
<dbReference type="Pfam" id="PF07575">
    <property type="entry name" value="Nucleopor_Nup85"/>
    <property type="match status" value="1"/>
</dbReference>
<evidence type="ECO:0000256" key="9">
    <source>
        <dbReference type="RuleBase" id="RU365073"/>
    </source>
</evidence>
<dbReference type="AlphaFoldDB" id="A0A914ZTD9"/>
<keyword evidence="4 9" id="KW-0509">mRNA transport</keyword>
<evidence type="ECO:0000256" key="8">
    <source>
        <dbReference type="ARBA" id="ARBA00023242"/>
    </source>
</evidence>
<dbReference type="PANTHER" id="PTHR13373">
    <property type="entry name" value="FROUNT PROTEIN-RELATED"/>
    <property type="match status" value="1"/>
</dbReference>
<evidence type="ECO:0000256" key="3">
    <source>
        <dbReference type="ARBA" id="ARBA00022448"/>
    </source>
</evidence>
<evidence type="ECO:0000313" key="11">
    <source>
        <dbReference type="WBParaSite" id="PgB20_g043_t02"/>
    </source>
</evidence>
<dbReference type="WBParaSite" id="PgB20_g043_t02">
    <property type="protein sequence ID" value="PgB20_g043_t02"/>
    <property type="gene ID" value="PgB20_g043"/>
</dbReference>
<keyword evidence="9" id="KW-0472">Membrane</keyword>
<dbReference type="GO" id="GO:0006606">
    <property type="term" value="P:protein import into nucleus"/>
    <property type="evidence" value="ECO:0007669"/>
    <property type="project" value="TreeGrafter"/>
</dbReference>
<keyword evidence="7 9" id="KW-0906">Nuclear pore complex</keyword>
<dbReference type="Proteomes" id="UP000887569">
    <property type="component" value="Unplaced"/>
</dbReference>